<dbReference type="SUPFAM" id="SSF49265">
    <property type="entry name" value="Fibronectin type III"/>
    <property type="match status" value="1"/>
</dbReference>
<evidence type="ECO:0000259" key="3">
    <source>
        <dbReference type="PROSITE" id="PS50853"/>
    </source>
</evidence>
<dbReference type="PANTHER" id="PTHR13817:SF166">
    <property type="entry name" value="NEURONAL IGCAM-RELATED"/>
    <property type="match status" value="1"/>
</dbReference>
<dbReference type="InterPro" id="IPR036116">
    <property type="entry name" value="FN3_sf"/>
</dbReference>
<dbReference type="InterPro" id="IPR013783">
    <property type="entry name" value="Ig-like_fold"/>
</dbReference>
<dbReference type="SMART" id="SM00060">
    <property type="entry name" value="FN3"/>
    <property type="match status" value="3"/>
</dbReference>
<evidence type="ECO:0000256" key="1">
    <source>
        <dbReference type="ARBA" id="ARBA00022737"/>
    </source>
</evidence>
<gene>
    <name evidence="4" type="ORF">BRO54_0032</name>
</gene>
<protein>
    <submittedName>
        <fullName evidence="4">Phage protein</fullName>
    </submittedName>
</protein>
<dbReference type="PROSITE" id="PS50853">
    <property type="entry name" value="FN3"/>
    <property type="match status" value="2"/>
</dbReference>
<comment type="caution">
    <text evidence="4">The sequence shown here is derived from an EMBL/GenBank/DDBJ whole genome shotgun (WGS) entry which is preliminary data.</text>
</comment>
<feature type="transmembrane region" description="Helical" evidence="2">
    <location>
        <begin position="573"/>
        <end position="594"/>
    </location>
</feature>
<reference evidence="4 5" key="1">
    <citation type="submission" date="2016-11" db="EMBL/GenBank/DDBJ databases">
        <authorList>
            <person name="Kadnikov V."/>
            <person name="Nazina T."/>
        </authorList>
    </citation>
    <scope>NUCLEOTIDE SEQUENCE [LARGE SCALE GENOMIC DNA]</scope>
    <source>
        <strain evidence="4 5">1017</strain>
    </source>
</reference>
<sequence length="607" mass="65858">MFKKIKKKILPLLAIGAIASSLLVPLGVYAYTGGLLNGITPTVVSGSVSYPVRLTDNVYSSPTGFYSEFNIPAIVRFELGGVYVIDKIVLKWYNAGSTFKFYDSYGNLLRSYSSSEIATGAYANNSTPPTIKDIPDISGVKRIEIVHADTSKPGQIYEFDVLVASDTTPPAVPTGLTVTGDDGSASLDWNENTELDLRGYNVYQSTDNVNFTKITASPITTSKYTVTGLMNGTTYYFAVTAVDTSGNESARSSSVSVTPVADTTPPGDVTNLKASATDTTVDLTFTNPAEADFAGTKLYLNGVLKAILDKTKTSYTFTNLEPNTTYTIKVTAFDTSGNESNGITTTVKTKIPLAEDVTDLSADAKYDRVKLSWTNPDSEFFSHVKIYRKKVEQKSFWDQLFGATAVSAATTSDGYTPMFETNGTYWTDLTVTPETTYSYKVTSVNIEGNESQGVTIETTTLSEPVPVLTGVATTQNENGDYVVTWTSPIKGTVKVLIGGKEYTVVDAASQQVMIPKEDMKTDFFGGYDAKLVPVGEFGTEGQAVQVPAVQGKTIEFPILFDDFMKTVVNILSWAAPLILVSLVFIFWRPFIAFLRKTIFVKGGRMKS</sequence>
<organism evidence="4 5">
    <name type="scientific">Geobacillus proteiniphilus</name>
    <dbReference type="NCBI Taxonomy" id="860353"/>
    <lineage>
        <taxon>Bacteria</taxon>
        <taxon>Bacillati</taxon>
        <taxon>Bacillota</taxon>
        <taxon>Bacilli</taxon>
        <taxon>Bacillales</taxon>
        <taxon>Anoxybacillaceae</taxon>
        <taxon>Geobacillus</taxon>
    </lineage>
</organism>
<dbReference type="CDD" id="cd00063">
    <property type="entry name" value="FN3"/>
    <property type="match status" value="2"/>
</dbReference>
<dbReference type="Gene3D" id="2.60.40.10">
    <property type="entry name" value="Immunoglobulins"/>
    <property type="match status" value="3"/>
</dbReference>
<feature type="domain" description="Fibronectin type-III" evidence="3">
    <location>
        <begin position="268"/>
        <end position="352"/>
    </location>
</feature>
<keyword evidence="1" id="KW-0677">Repeat</keyword>
<evidence type="ECO:0000313" key="4">
    <source>
        <dbReference type="EMBL" id="OKO97019.1"/>
    </source>
</evidence>
<keyword evidence="2" id="KW-0812">Transmembrane</keyword>
<dbReference type="RefSeq" id="WP_074042735.1">
    <property type="nucleotide sequence ID" value="NZ_MQMG01000001.1"/>
</dbReference>
<dbReference type="PANTHER" id="PTHR13817">
    <property type="entry name" value="TITIN"/>
    <property type="match status" value="1"/>
</dbReference>
<dbReference type="AlphaFoldDB" id="A0A1Q5T9V3"/>
<dbReference type="Proteomes" id="UP000186030">
    <property type="component" value="Unassembled WGS sequence"/>
</dbReference>
<dbReference type="InterPro" id="IPR003961">
    <property type="entry name" value="FN3_dom"/>
</dbReference>
<keyword evidence="2" id="KW-1133">Transmembrane helix</keyword>
<dbReference type="InterPro" id="IPR050964">
    <property type="entry name" value="Striated_Muscle_Regulatory"/>
</dbReference>
<reference evidence="5" key="2">
    <citation type="submission" date="2017-01" db="EMBL/GenBank/DDBJ databases">
        <title>Genome sequencing and annotation of Geobacillus sp. 1017, a Hydrocarbon-Oxidizing Thermophilic Bacterium Isolated from a Heavy Oil Reservoir (China).</title>
        <authorList>
            <person name="Kadnikov V.V."/>
            <person name="Mardanov A.V."/>
            <person name="Poltaraus A.B."/>
            <person name="Sokolova D.S."/>
            <person name="Semenova E.M."/>
            <person name="Ravin N.V."/>
            <person name="Tourova T.P."/>
            <person name="Nazina T.N."/>
        </authorList>
    </citation>
    <scope>NUCLEOTIDE SEQUENCE [LARGE SCALE GENOMIC DNA]</scope>
    <source>
        <strain evidence="5">1017</strain>
    </source>
</reference>
<dbReference type="Pfam" id="PF00041">
    <property type="entry name" value="fn3"/>
    <property type="match status" value="2"/>
</dbReference>
<name>A0A1Q5T9V3_9BACL</name>
<keyword evidence="2" id="KW-0472">Membrane</keyword>
<evidence type="ECO:0000256" key="2">
    <source>
        <dbReference type="SAM" id="Phobius"/>
    </source>
</evidence>
<feature type="domain" description="Fibronectin type-III" evidence="3">
    <location>
        <begin position="169"/>
        <end position="267"/>
    </location>
</feature>
<proteinExistence type="predicted"/>
<dbReference type="EMBL" id="MQMG01000001">
    <property type="protein sequence ID" value="OKO97019.1"/>
    <property type="molecule type" value="Genomic_DNA"/>
</dbReference>
<evidence type="ECO:0000313" key="5">
    <source>
        <dbReference type="Proteomes" id="UP000186030"/>
    </source>
</evidence>
<accession>A0A1Q5T9V3</accession>